<feature type="compositionally biased region" description="Polar residues" evidence="1">
    <location>
        <begin position="11"/>
        <end position="21"/>
    </location>
</feature>
<organism evidence="2 3">
    <name type="scientific">Rhizopus delemar</name>
    <dbReference type="NCBI Taxonomy" id="936053"/>
    <lineage>
        <taxon>Eukaryota</taxon>
        <taxon>Fungi</taxon>
        <taxon>Fungi incertae sedis</taxon>
        <taxon>Mucoromycota</taxon>
        <taxon>Mucoromycotina</taxon>
        <taxon>Mucoromycetes</taxon>
        <taxon>Mucorales</taxon>
        <taxon>Mucorineae</taxon>
        <taxon>Rhizopodaceae</taxon>
        <taxon>Rhizopus</taxon>
    </lineage>
</organism>
<dbReference type="Proteomes" id="UP000740926">
    <property type="component" value="Unassembled WGS sequence"/>
</dbReference>
<feature type="compositionally biased region" description="Low complexity" evidence="1">
    <location>
        <begin position="50"/>
        <end position="59"/>
    </location>
</feature>
<evidence type="ECO:0000313" key="2">
    <source>
        <dbReference type="EMBL" id="KAG1529678.1"/>
    </source>
</evidence>
<comment type="caution">
    <text evidence="2">The sequence shown here is derived from an EMBL/GenBank/DDBJ whole genome shotgun (WGS) entry which is preliminary data.</text>
</comment>
<proteinExistence type="predicted"/>
<evidence type="ECO:0000256" key="1">
    <source>
        <dbReference type="SAM" id="MobiDB-lite"/>
    </source>
</evidence>
<keyword evidence="3" id="KW-1185">Reference proteome</keyword>
<name>A0A9P6XP31_9FUNG</name>
<accession>A0A9P6XP31</accession>
<reference evidence="2 3" key="1">
    <citation type="journal article" date="2020" name="Microb. Genom.">
        <title>Genetic diversity of clinical and environmental Mucorales isolates obtained from an investigation of mucormycosis cases among solid organ transplant recipients.</title>
        <authorList>
            <person name="Nguyen M.H."/>
            <person name="Kaul D."/>
            <person name="Muto C."/>
            <person name="Cheng S.J."/>
            <person name="Richter R.A."/>
            <person name="Bruno V.M."/>
            <person name="Liu G."/>
            <person name="Beyhan S."/>
            <person name="Sundermann A.J."/>
            <person name="Mounaud S."/>
            <person name="Pasculle A.W."/>
            <person name="Nierman W.C."/>
            <person name="Driscoll E."/>
            <person name="Cumbie R."/>
            <person name="Clancy C.J."/>
            <person name="Dupont C.L."/>
        </authorList>
    </citation>
    <scope>NUCLEOTIDE SEQUENCE [LARGE SCALE GENOMIC DNA]</scope>
    <source>
        <strain evidence="2 3">GL24</strain>
    </source>
</reference>
<evidence type="ECO:0000313" key="3">
    <source>
        <dbReference type="Proteomes" id="UP000740926"/>
    </source>
</evidence>
<gene>
    <name evidence="2" type="ORF">G6F50_017838</name>
</gene>
<protein>
    <submittedName>
        <fullName evidence="2">Uncharacterized protein</fullName>
    </submittedName>
</protein>
<dbReference type="AlphaFoldDB" id="A0A9P6XP31"/>
<dbReference type="EMBL" id="JAANIU010014381">
    <property type="protein sequence ID" value="KAG1529678.1"/>
    <property type="molecule type" value="Genomic_DNA"/>
</dbReference>
<sequence>MRRPVMGAASSRPNRARQPTSAAPGAEISHQPIRRRQPGSGAGRAACTWAASNSRNARFSSRRRNVCASPGA</sequence>
<feature type="region of interest" description="Disordered" evidence="1">
    <location>
        <begin position="1"/>
        <end position="72"/>
    </location>
</feature>